<dbReference type="Pfam" id="PF19236">
    <property type="entry name" value="ADAMTS_CR_3"/>
    <property type="match status" value="1"/>
</dbReference>
<name>A0AAW1N3P4_POPJA</name>
<dbReference type="InterPro" id="IPR024079">
    <property type="entry name" value="MetalloPept_cat_dom_sf"/>
</dbReference>
<feature type="disulfide bond" evidence="15">
    <location>
        <begin position="657"/>
        <end position="695"/>
    </location>
</feature>
<feature type="binding site" evidence="14">
    <location>
        <position position="410"/>
    </location>
    <ligand>
        <name>Ca(2+)</name>
        <dbReference type="ChEBI" id="CHEBI:29108"/>
        <label>1</label>
    </ligand>
</feature>
<keyword evidence="8" id="KW-0378">Hydrolase</keyword>
<dbReference type="GO" id="GO:0031012">
    <property type="term" value="C:extracellular matrix"/>
    <property type="evidence" value="ECO:0007669"/>
    <property type="project" value="TreeGrafter"/>
</dbReference>
<keyword evidence="4" id="KW-0645">Protease</keyword>
<dbReference type="PANTHER" id="PTHR13723:SF281">
    <property type="entry name" value="PAPILIN"/>
    <property type="match status" value="1"/>
</dbReference>
<gene>
    <name evidence="18" type="ORF">QE152_g1160</name>
</gene>
<dbReference type="Gene3D" id="3.40.1620.60">
    <property type="match status" value="1"/>
</dbReference>
<evidence type="ECO:0000313" key="18">
    <source>
        <dbReference type="EMBL" id="KAK9754647.1"/>
    </source>
</evidence>
<evidence type="ECO:0000256" key="9">
    <source>
        <dbReference type="ARBA" id="ARBA00022833"/>
    </source>
</evidence>
<evidence type="ECO:0000256" key="3">
    <source>
        <dbReference type="ARBA" id="ARBA00022530"/>
    </source>
</evidence>
<evidence type="ECO:0000259" key="17">
    <source>
        <dbReference type="PROSITE" id="PS50215"/>
    </source>
</evidence>
<keyword evidence="2" id="KW-0964">Secreted</keyword>
<feature type="disulfide bond" evidence="15">
    <location>
        <begin position="619"/>
        <end position="630"/>
    </location>
</feature>
<dbReference type="Pfam" id="PF17771">
    <property type="entry name" value="ADAMTS_CR_2"/>
    <property type="match status" value="1"/>
</dbReference>
<feature type="binding site" evidence="14 16">
    <location>
        <position position="472"/>
    </location>
    <ligand>
        <name>Zn(2+)</name>
        <dbReference type="ChEBI" id="CHEBI:29105"/>
        <note>catalytic</note>
    </ligand>
</feature>
<evidence type="ECO:0000256" key="16">
    <source>
        <dbReference type="PROSITE-ProRule" id="PRU00276"/>
    </source>
</evidence>
<comment type="caution">
    <text evidence="16">Lacks conserved residue(s) required for the propagation of feature annotation.</text>
</comment>
<keyword evidence="7" id="KW-0677">Repeat</keyword>
<evidence type="ECO:0000256" key="7">
    <source>
        <dbReference type="ARBA" id="ARBA00022737"/>
    </source>
</evidence>
<feature type="binding site" evidence="14">
    <location>
        <position position="552"/>
    </location>
    <ligand>
        <name>Ca(2+)</name>
        <dbReference type="ChEBI" id="CHEBI:29108"/>
        <label>2</label>
    </ligand>
</feature>
<dbReference type="Gene3D" id="2.20.100.10">
    <property type="entry name" value="Thrombospondin type-1 (TSP1) repeat"/>
    <property type="match status" value="2"/>
</dbReference>
<dbReference type="SUPFAM" id="SSF55486">
    <property type="entry name" value="Metalloproteases ('zincins'), catalytic domain"/>
    <property type="match status" value="1"/>
</dbReference>
<keyword evidence="14" id="KW-0106">Calcium</keyword>
<evidence type="ECO:0000256" key="1">
    <source>
        <dbReference type="ARBA" id="ARBA00004498"/>
    </source>
</evidence>
<dbReference type="PROSITE" id="PS50092">
    <property type="entry name" value="TSP1"/>
    <property type="match status" value="2"/>
</dbReference>
<dbReference type="EMBL" id="JASPKY010000006">
    <property type="protein sequence ID" value="KAK9754647.1"/>
    <property type="molecule type" value="Genomic_DNA"/>
</dbReference>
<keyword evidence="5 14" id="KW-0479">Metal-binding</keyword>
<feature type="disulfide bond" evidence="15">
    <location>
        <begin position="480"/>
        <end position="533"/>
    </location>
</feature>
<feature type="disulfide bond" evidence="15">
    <location>
        <begin position="576"/>
        <end position="599"/>
    </location>
</feature>
<dbReference type="InterPro" id="IPR000884">
    <property type="entry name" value="TSP1_rpt"/>
</dbReference>
<dbReference type="InterPro" id="IPR010294">
    <property type="entry name" value="ADAMTS_spacer1"/>
</dbReference>
<evidence type="ECO:0000256" key="6">
    <source>
        <dbReference type="ARBA" id="ARBA00022729"/>
    </source>
</evidence>
<dbReference type="InterPro" id="IPR001590">
    <property type="entry name" value="Peptidase_M12B"/>
</dbReference>
<accession>A0AAW1N3P4</accession>
<dbReference type="Pfam" id="PF19030">
    <property type="entry name" value="TSP1_ADAMTS"/>
    <property type="match status" value="1"/>
</dbReference>
<dbReference type="Proteomes" id="UP001458880">
    <property type="component" value="Unassembled WGS sequence"/>
</dbReference>
<feature type="binding site" evidence="14">
    <location>
        <position position="317"/>
    </location>
    <ligand>
        <name>Ca(2+)</name>
        <dbReference type="ChEBI" id="CHEBI:29108"/>
        <label>1</label>
    </ligand>
</feature>
<dbReference type="InterPro" id="IPR045371">
    <property type="entry name" value="ADAMTS_CR_3"/>
</dbReference>
<evidence type="ECO:0000256" key="5">
    <source>
        <dbReference type="ARBA" id="ARBA00022723"/>
    </source>
</evidence>
<dbReference type="SMART" id="SM00209">
    <property type="entry name" value="TSP1"/>
    <property type="match status" value="2"/>
</dbReference>
<evidence type="ECO:0000256" key="11">
    <source>
        <dbReference type="ARBA" id="ARBA00023157"/>
    </source>
</evidence>
<keyword evidence="6" id="KW-0732">Signal</keyword>
<feature type="disulfide bond" evidence="15">
    <location>
        <begin position="653"/>
        <end position="690"/>
    </location>
</feature>
<keyword evidence="11 15" id="KW-1015">Disulfide bond</keyword>
<reference evidence="18 19" key="1">
    <citation type="journal article" date="2024" name="BMC Genomics">
        <title>De novo assembly and annotation of Popillia japonica's genome with initial clues to its potential as an invasive pest.</title>
        <authorList>
            <person name="Cucini C."/>
            <person name="Boschi S."/>
            <person name="Funari R."/>
            <person name="Cardaioli E."/>
            <person name="Iannotti N."/>
            <person name="Marturano G."/>
            <person name="Paoli F."/>
            <person name="Bruttini M."/>
            <person name="Carapelli A."/>
            <person name="Frati F."/>
            <person name="Nardi F."/>
        </authorList>
    </citation>
    <scope>NUCLEOTIDE SEQUENCE [LARGE SCALE GENOMIC DNA]</scope>
    <source>
        <strain evidence="18">DMR45628</strain>
    </source>
</reference>
<protein>
    <submittedName>
        <fullName evidence="18">ADAM-TS Spacer 1</fullName>
    </submittedName>
</protein>
<dbReference type="Pfam" id="PF01562">
    <property type="entry name" value="Pep_M12B_propep"/>
    <property type="match status" value="1"/>
</dbReference>
<dbReference type="InterPro" id="IPR013273">
    <property type="entry name" value="ADAMTS/ADAMTS-like"/>
</dbReference>
<feature type="active site" evidence="13 16">
    <location>
        <position position="463"/>
    </location>
</feature>
<keyword evidence="12" id="KW-0325">Glycoprotein</keyword>
<comment type="cofactor">
    <cofactor evidence="14">
        <name>Zn(2+)</name>
        <dbReference type="ChEBI" id="CHEBI:29105"/>
    </cofactor>
    <text evidence="14">Binds 1 zinc ion per subunit.</text>
</comment>
<feature type="binding site" evidence="14">
    <location>
        <position position="317"/>
    </location>
    <ligand>
        <name>Ca(2+)</name>
        <dbReference type="ChEBI" id="CHEBI:29108"/>
        <label>2</label>
    </ligand>
</feature>
<dbReference type="Pfam" id="PF13688">
    <property type="entry name" value="Reprolysin_5"/>
    <property type="match status" value="1"/>
</dbReference>
<evidence type="ECO:0000256" key="8">
    <source>
        <dbReference type="ARBA" id="ARBA00022801"/>
    </source>
</evidence>
<dbReference type="CDD" id="cd04273">
    <property type="entry name" value="ZnMc_ADAMTS_like"/>
    <property type="match status" value="1"/>
</dbReference>
<evidence type="ECO:0000256" key="15">
    <source>
        <dbReference type="PIRSR" id="PIRSR613273-3"/>
    </source>
</evidence>
<dbReference type="AlphaFoldDB" id="A0AAW1N3P4"/>
<evidence type="ECO:0000256" key="4">
    <source>
        <dbReference type="ARBA" id="ARBA00022670"/>
    </source>
</evidence>
<feature type="disulfide bond" evidence="15">
    <location>
        <begin position="392"/>
        <end position="446"/>
    </location>
</feature>
<proteinExistence type="predicted"/>
<dbReference type="Gene3D" id="3.40.390.10">
    <property type="entry name" value="Collagenase (Catalytic Domain)"/>
    <property type="match status" value="1"/>
</dbReference>
<dbReference type="PANTHER" id="PTHR13723">
    <property type="entry name" value="ADAMTS A DISINTEGRIN AND METALLOPROTEASE WITH THROMBOSPONDIN MOTIFS PROTEASE"/>
    <property type="match status" value="1"/>
</dbReference>
<feature type="binding site" evidence="14 16">
    <location>
        <position position="466"/>
    </location>
    <ligand>
        <name>Zn(2+)</name>
        <dbReference type="ChEBI" id="CHEBI:29105"/>
        <note>catalytic</note>
    </ligand>
</feature>
<sequence length="1128" mass="126938">METSFQPGEFEGGPWLLSGMIHAEHLARRLQVDRSQYLFSSTFIEEIIRPGTICRRLEGNDLMNSGIHPLVTTGNVLVYSFLNVDIIDGRNKETQSSVNVVEKSDNLQSIHGRYTRNIDDYNLVIPHKLTPEGNFLSFSLPNYFAHQDGNKRKKRSLEEDDSVNYGIWVDGKYYQLELYPNYDLLSPSAVIEKRDPTVSVGKQDIRSLTGKKICHYRGTIKGKPNSRVAISTCDGLAGYIIVDNQKFFVEPVMEHGANKKGHHLHTIYRKTVPHSHRSCGTTCDWESEWKKRLKESFLKHGEPKPKRTLESKHRYLEVLAVCDKKFLRFHKAIDVQTYVMTVMNMVYDYYQDASSGNQLDIAVVRIIYLEKEEEEIDLSLSKEGHKTLRSFCDWQATVNPKDKNNPIHHDIAVLLTRHDLCDEKIHNCDLMGLAYVGVPCTEKEPCAINEDKGLVLAIVVTHEIGHVMGCAHDSPSESGCPETAKDGSFNIMAPAVHMDDSPSESGCPETAKDGSFNIMAPAVHMDTRQWSTCSKTFITTLLDNELGECLNDEPDESSYKFAHLLPGVVYDHTYQCNWFMKGSELCGPISDRMCELLMCTMDRKKCSGCGEPAADGTKCGEDKWCYRGKCVKVGRRPEAINGGWGNWGTWSECSRTCGIGLSFQERQCDNPPPEHGGRYCLGERKKAKLCNTDPCPETARSFRAVQCTEKDKEPSPEGQMHTWKPYFLEDKACELYCINEENVFAKLAPRVKDGTKCKRGAKDVCISGMCTKIGCDMKINSDAVEDICGVCEGDGTTCKVLEDTFHHRGQDYTKVVVVPKGAMNLEFEELGGSINTIAVADESGHYFINGDHKENTDNSYDCGGAEGVYSHLEPTREKFVLYGPLKRNLVLYVCFYNPTENVGYRYKYADPGQPNPDYKPSYHWEIVKWADCTARCGGGSEIGEPSCIEEKMGKVSPKLCQGIEKPPTQTRVCNELPCPIKWRVGKWGKCVACKNKSGVRVREVECVRESAVPNGEDVLLEDDLCPSPKPPSRELCDSGKVCVGVKRSDLGVPLEMMRELWYQTIVDMININPAVREDVVMNARTVRKINRDLKRHLFSRVTKNVKLICVPFANETEKTADQKVVSLF</sequence>
<dbReference type="PROSITE" id="PS50215">
    <property type="entry name" value="ADAM_MEPRO"/>
    <property type="match status" value="1"/>
</dbReference>
<feature type="disulfide bond" evidence="15">
    <location>
        <begin position="668"/>
        <end position="680"/>
    </location>
</feature>
<evidence type="ECO:0000256" key="12">
    <source>
        <dbReference type="ARBA" id="ARBA00023180"/>
    </source>
</evidence>
<comment type="caution">
    <text evidence="18">The sequence shown here is derived from an EMBL/GenBank/DDBJ whole genome shotgun (WGS) entry which is preliminary data.</text>
</comment>
<keyword evidence="9 14" id="KW-0862">Zinc</keyword>
<keyword evidence="10" id="KW-0482">Metalloprotease</keyword>
<dbReference type="InterPro" id="IPR050439">
    <property type="entry name" value="ADAMTS_ADAMTS-like"/>
</dbReference>
<dbReference type="InterPro" id="IPR041645">
    <property type="entry name" value="ADAMTS_CR_2"/>
</dbReference>
<dbReference type="PRINTS" id="PR01857">
    <property type="entry name" value="ADAMTSFAMILY"/>
</dbReference>
<feature type="binding site" evidence="14">
    <location>
        <position position="549"/>
    </location>
    <ligand>
        <name>Ca(2+)</name>
        <dbReference type="ChEBI" id="CHEBI:29108"/>
        <label>1</label>
    </ligand>
</feature>
<dbReference type="InterPro" id="IPR002870">
    <property type="entry name" value="Peptidase_M12B_N"/>
</dbReference>
<evidence type="ECO:0000256" key="14">
    <source>
        <dbReference type="PIRSR" id="PIRSR613273-2"/>
    </source>
</evidence>
<keyword evidence="3" id="KW-0272">Extracellular matrix</keyword>
<dbReference type="Pfam" id="PF05986">
    <property type="entry name" value="ADAMTS_spacer1"/>
    <property type="match status" value="1"/>
</dbReference>
<dbReference type="GO" id="GO:0046872">
    <property type="term" value="F:metal ion binding"/>
    <property type="evidence" value="ECO:0007669"/>
    <property type="project" value="UniProtKB-KW"/>
</dbReference>
<feature type="domain" description="Peptidase M12B" evidence="17">
    <location>
        <begin position="314"/>
        <end position="554"/>
    </location>
</feature>
<dbReference type="InterPro" id="IPR036383">
    <property type="entry name" value="TSP1_rpt_sf"/>
</dbReference>
<feature type="binding site" description="in inhibited form" evidence="14">
    <location>
        <position position="279"/>
    </location>
    <ligand>
        <name>Zn(2+)</name>
        <dbReference type="ChEBI" id="CHEBI:29105"/>
        <note>catalytic</note>
    </ligand>
</feature>
<feature type="binding site" evidence="14">
    <location>
        <position position="552"/>
    </location>
    <ligand>
        <name>Ca(2+)</name>
        <dbReference type="ChEBI" id="CHEBI:29108"/>
        <label>1</label>
    </ligand>
</feature>
<evidence type="ECO:0000256" key="13">
    <source>
        <dbReference type="PIRSR" id="PIRSR613273-1"/>
    </source>
</evidence>
<evidence type="ECO:0000256" key="10">
    <source>
        <dbReference type="ARBA" id="ARBA00023049"/>
    </source>
</evidence>
<keyword evidence="19" id="KW-1185">Reference proteome</keyword>
<dbReference type="Pfam" id="PF00090">
    <property type="entry name" value="TSP_1"/>
    <property type="match status" value="1"/>
</dbReference>
<feature type="binding site" evidence="14 16">
    <location>
        <position position="462"/>
    </location>
    <ligand>
        <name>Zn(2+)</name>
        <dbReference type="ChEBI" id="CHEBI:29105"/>
        <note>catalytic</note>
    </ligand>
</feature>
<evidence type="ECO:0000256" key="2">
    <source>
        <dbReference type="ARBA" id="ARBA00022525"/>
    </source>
</evidence>
<organism evidence="18 19">
    <name type="scientific">Popillia japonica</name>
    <name type="common">Japanese beetle</name>
    <dbReference type="NCBI Taxonomy" id="7064"/>
    <lineage>
        <taxon>Eukaryota</taxon>
        <taxon>Metazoa</taxon>
        <taxon>Ecdysozoa</taxon>
        <taxon>Arthropoda</taxon>
        <taxon>Hexapoda</taxon>
        <taxon>Insecta</taxon>
        <taxon>Pterygota</taxon>
        <taxon>Neoptera</taxon>
        <taxon>Endopterygota</taxon>
        <taxon>Coleoptera</taxon>
        <taxon>Polyphaga</taxon>
        <taxon>Scarabaeiformia</taxon>
        <taxon>Scarabaeidae</taxon>
        <taxon>Rutelinae</taxon>
        <taxon>Popillia</taxon>
    </lineage>
</organism>
<dbReference type="Gene3D" id="2.60.120.830">
    <property type="match status" value="1"/>
</dbReference>
<feature type="disulfide bond" evidence="15">
    <location>
        <begin position="586"/>
        <end position="606"/>
    </location>
</feature>
<feature type="disulfide bond" evidence="15">
    <location>
        <begin position="440"/>
        <end position="549"/>
    </location>
</feature>
<feature type="disulfide bond" evidence="15">
    <location>
        <begin position="421"/>
        <end position="428"/>
    </location>
</feature>
<evidence type="ECO:0000313" key="19">
    <source>
        <dbReference type="Proteomes" id="UP001458880"/>
    </source>
</evidence>
<dbReference type="SUPFAM" id="SSF82895">
    <property type="entry name" value="TSP-1 type 1 repeat"/>
    <property type="match status" value="2"/>
</dbReference>
<dbReference type="GO" id="GO:0006508">
    <property type="term" value="P:proteolysis"/>
    <property type="evidence" value="ECO:0007669"/>
    <property type="project" value="UniProtKB-KW"/>
</dbReference>
<dbReference type="GO" id="GO:0030198">
    <property type="term" value="P:extracellular matrix organization"/>
    <property type="evidence" value="ECO:0007669"/>
    <property type="project" value="InterPro"/>
</dbReference>
<dbReference type="GO" id="GO:0004222">
    <property type="term" value="F:metalloendopeptidase activity"/>
    <property type="evidence" value="ECO:0007669"/>
    <property type="project" value="InterPro"/>
</dbReference>
<dbReference type="FunFam" id="2.20.100.10:FF:000006">
    <property type="entry name" value="A disintegrin and metalloproteinase with thrombospondin motifs 1"/>
    <property type="match status" value="1"/>
</dbReference>
<comment type="subcellular location">
    <subcellularLocation>
        <location evidence="1">Secreted</location>
        <location evidence="1">Extracellular space</location>
        <location evidence="1">Extracellular matrix</location>
    </subcellularLocation>
</comment>
<feature type="disulfide bond" evidence="15">
    <location>
        <begin position="594"/>
        <end position="625"/>
    </location>
</feature>